<gene>
    <name evidence="1" type="ORF">OMP38_10195</name>
</gene>
<evidence type="ECO:0000313" key="1">
    <source>
        <dbReference type="EMBL" id="MDG0791198.1"/>
    </source>
</evidence>
<organism evidence="1 2">
    <name type="scientific">Cohnella ginsengisoli</name>
    <dbReference type="NCBI Taxonomy" id="425004"/>
    <lineage>
        <taxon>Bacteria</taxon>
        <taxon>Bacillati</taxon>
        <taxon>Bacillota</taxon>
        <taxon>Bacilli</taxon>
        <taxon>Bacillales</taxon>
        <taxon>Paenibacillaceae</taxon>
        <taxon>Cohnella</taxon>
    </lineage>
</organism>
<reference evidence="1 2" key="1">
    <citation type="submission" date="2022-10" db="EMBL/GenBank/DDBJ databases">
        <title>Comparative genomic analysis of Cohnella hashimotonis sp. nov., isolated from the International Space Station.</title>
        <authorList>
            <person name="Simpson A."/>
            <person name="Venkateswaran K."/>
        </authorList>
    </citation>
    <scope>NUCLEOTIDE SEQUENCE [LARGE SCALE GENOMIC DNA]</scope>
    <source>
        <strain evidence="1 2">DSM 18997</strain>
    </source>
</reference>
<comment type="caution">
    <text evidence="1">The sequence shown here is derived from an EMBL/GenBank/DDBJ whole genome shotgun (WGS) entry which is preliminary data.</text>
</comment>
<dbReference type="SUPFAM" id="SSF49785">
    <property type="entry name" value="Galactose-binding domain-like"/>
    <property type="match status" value="1"/>
</dbReference>
<dbReference type="RefSeq" id="WP_277564965.1">
    <property type="nucleotide sequence ID" value="NZ_JAPDHZ010000002.1"/>
</dbReference>
<dbReference type="GO" id="GO:0004553">
    <property type="term" value="F:hydrolase activity, hydrolyzing O-glycosyl compounds"/>
    <property type="evidence" value="ECO:0007669"/>
    <property type="project" value="TreeGrafter"/>
</dbReference>
<dbReference type="InterPro" id="IPR008979">
    <property type="entry name" value="Galactose-bd-like_sf"/>
</dbReference>
<accession>A0A9X4KFJ8</accession>
<dbReference type="PANTHER" id="PTHR12631:SF10">
    <property type="entry name" value="BETA-XYLOSIDASE-LIKE PROTEIN-RELATED"/>
    <property type="match status" value="1"/>
</dbReference>
<protein>
    <submittedName>
        <fullName evidence="1">Uncharacterized protein</fullName>
    </submittedName>
</protein>
<keyword evidence="2" id="KW-1185">Reference proteome</keyword>
<dbReference type="PANTHER" id="PTHR12631">
    <property type="entry name" value="ALPHA-L-IDURONIDASE"/>
    <property type="match status" value="1"/>
</dbReference>
<dbReference type="EMBL" id="JAPDHZ010000002">
    <property type="protein sequence ID" value="MDG0791198.1"/>
    <property type="molecule type" value="Genomic_DNA"/>
</dbReference>
<dbReference type="InterPro" id="IPR017853">
    <property type="entry name" value="GH"/>
</dbReference>
<sequence>MTSTPPNESWASHFDIKINEGAFNRVTNAVQYGQINSTVRQFHLDGVDLKAGLNTIVFRVTDRRAQPDQKYTMFIDSFALSPAPLELKTLTTDAPLNVFQDGNPVKLGVQLTAIPQQATEVSVDIADYWSSGTEHHTVTVPAGSKSADLTLTGLAKGHYRYTARLTGSEQTVSGMFAVVSALSDRPAASDTPFGLDTAAAWLVPKSKMEDFASAMKLSGITWARDRMNWGDTVNPGPGAFNFAADASDGSTKALSDNGINVLMAYHSAPSWTTANGSKLPYNLFAAYDFARSAADYYGNRVDTWEMWNEPENPFTNTDETADEYAAFLKAAAIGYRDSAANPNLSVSGFALLPGNYENLLAQNDIFPYIDIYNFHRHQRNKPGVFPVPFPDGVAAHQAFLDQNGGGDKPMWVSEAGLAIASQAPNDITYEEQKAQARYLVTSTVTSLSQGTDKQFYFVAPPYQEGSYYWGLFGRSFTPYAAYAAEAAMTEALGKGQYAGALQGLPNGVTGYAFHDGADSVLVLWGTSSTAVTLSLEQPQAVLRDLMGRKQTLTPAGDGSYSIPVGNDPVYVRIAGNVSVPLSGGSVSGTDSVPPATPLTAAERVVLVQRYPQEVSADSKKYGYTLAADQPTTVKVEAYNFNDVPMTGTIEGVAGGGWTLSETSKSVTIQPFEKAEVEFQVSAGPNVVPNLSSPISFRGTFGGQMTTKAVSDVRTVQDVPISQQVPGSADPASWRLDLPDAIASVGTGAITTGTDTGSVQFDYEFTNGDRWAYPYLILPAGTDYSGYEGLAFDIYADQALAGTTLRVFLKESTGSRYYTADGYSIKQGWNQISIPFEEFTSFGGDDPNGQLDLNGLLSLQLGVNTTVNDLPPFKVKNLGVYD</sequence>
<dbReference type="AlphaFoldDB" id="A0A9X4KFJ8"/>
<dbReference type="Gene3D" id="2.60.120.430">
    <property type="entry name" value="Galactose-binding lectin"/>
    <property type="match status" value="1"/>
</dbReference>
<evidence type="ECO:0000313" key="2">
    <source>
        <dbReference type="Proteomes" id="UP001153387"/>
    </source>
</evidence>
<proteinExistence type="predicted"/>
<dbReference type="Proteomes" id="UP001153387">
    <property type="component" value="Unassembled WGS sequence"/>
</dbReference>
<name>A0A9X4KFJ8_9BACL</name>
<dbReference type="Gene3D" id="3.20.20.80">
    <property type="entry name" value="Glycosidases"/>
    <property type="match status" value="1"/>
</dbReference>
<dbReference type="SUPFAM" id="SSF51445">
    <property type="entry name" value="(Trans)glycosidases"/>
    <property type="match status" value="1"/>
</dbReference>
<dbReference type="InterPro" id="IPR051923">
    <property type="entry name" value="Glycosyl_Hydrolase_39"/>
</dbReference>